<dbReference type="Pfam" id="PF03330">
    <property type="entry name" value="DPBB_1"/>
    <property type="match status" value="1"/>
</dbReference>
<comment type="similarity">
    <text evidence="3 4">Belongs to the RlpA family.</text>
</comment>
<dbReference type="CDD" id="cd22268">
    <property type="entry name" value="DPBB_RlpA-like"/>
    <property type="match status" value="1"/>
</dbReference>
<dbReference type="InterPro" id="IPR009009">
    <property type="entry name" value="RlpA-like_DPBB"/>
</dbReference>
<dbReference type="SUPFAM" id="SSF50685">
    <property type="entry name" value="Barwin-like endoglucanases"/>
    <property type="match status" value="1"/>
</dbReference>
<dbReference type="GO" id="GO:0000270">
    <property type="term" value="P:peptidoglycan metabolic process"/>
    <property type="evidence" value="ECO:0007669"/>
    <property type="project" value="UniProtKB-UniRule"/>
</dbReference>
<accession>A0AB73IJP0</accession>
<evidence type="ECO:0000256" key="4">
    <source>
        <dbReference type="RuleBase" id="RU003495"/>
    </source>
</evidence>
<dbReference type="HAMAP" id="MF_02071">
    <property type="entry name" value="RlpA"/>
    <property type="match status" value="1"/>
</dbReference>
<dbReference type="EC" id="4.2.2.-" evidence="3"/>
<evidence type="ECO:0000256" key="5">
    <source>
        <dbReference type="SAM" id="MobiDB-lite"/>
    </source>
</evidence>
<dbReference type="InterPro" id="IPR036908">
    <property type="entry name" value="RlpA-like_sf"/>
</dbReference>
<dbReference type="NCBIfam" id="TIGR00413">
    <property type="entry name" value="rlpA"/>
    <property type="match status" value="1"/>
</dbReference>
<dbReference type="GeneID" id="97020348"/>
<dbReference type="EMBL" id="JAURTK010000008">
    <property type="protein sequence ID" value="MDP9650212.1"/>
    <property type="molecule type" value="Genomic_DNA"/>
</dbReference>
<proteinExistence type="inferred from homology"/>
<evidence type="ECO:0000256" key="2">
    <source>
        <dbReference type="ARBA" id="ARBA00023316"/>
    </source>
</evidence>
<dbReference type="Proteomes" id="UP001229486">
    <property type="component" value="Unassembled WGS sequence"/>
</dbReference>
<dbReference type="GO" id="GO:0008932">
    <property type="term" value="F:lytic endotransglycosylase activity"/>
    <property type="evidence" value="ECO:0007669"/>
    <property type="project" value="UniProtKB-UniRule"/>
</dbReference>
<feature type="region of interest" description="Disordered" evidence="5">
    <location>
        <begin position="62"/>
        <end position="107"/>
    </location>
</feature>
<dbReference type="InterPro" id="IPR012997">
    <property type="entry name" value="RplA"/>
</dbReference>
<keyword evidence="1 3" id="KW-0456">Lyase</keyword>
<comment type="caution">
    <text evidence="7">The sequence shown here is derived from an EMBL/GenBank/DDBJ whole genome shotgun (WGS) entry which is preliminary data.</text>
</comment>
<feature type="compositionally biased region" description="Low complexity" evidence="5">
    <location>
        <begin position="81"/>
        <end position="101"/>
    </location>
</feature>
<protein>
    <recommendedName>
        <fullName evidence="3">Endolytic peptidoglycan transglycosylase RlpA</fullName>
        <ecNumber evidence="3">4.2.2.-</ecNumber>
    </recommendedName>
</protein>
<evidence type="ECO:0000256" key="1">
    <source>
        <dbReference type="ARBA" id="ARBA00023239"/>
    </source>
</evidence>
<keyword evidence="7" id="KW-0449">Lipoprotein</keyword>
<organism evidence="7 8">
    <name type="scientific">Paraburkholderia caledonica</name>
    <dbReference type="NCBI Taxonomy" id="134536"/>
    <lineage>
        <taxon>Bacteria</taxon>
        <taxon>Pseudomonadati</taxon>
        <taxon>Pseudomonadota</taxon>
        <taxon>Betaproteobacteria</taxon>
        <taxon>Burkholderiales</taxon>
        <taxon>Burkholderiaceae</taxon>
        <taxon>Paraburkholderia</taxon>
    </lineage>
</organism>
<keyword evidence="2 3" id="KW-0961">Cell wall biogenesis/degradation</keyword>
<evidence type="ECO:0000313" key="8">
    <source>
        <dbReference type="Proteomes" id="UP001229486"/>
    </source>
</evidence>
<dbReference type="PANTHER" id="PTHR34183">
    <property type="entry name" value="ENDOLYTIC PEPTIDOGLYCAN TRANSGLYCOSYLASE RLPA"/>
    <property type="match status" value="1"/>
</dbReference>
<gene>
    <name evidence="3" type="primary">rlpA</name>
    <name evidence="7" type="ORF">J2793_005680</name>
</gene>
<dbReference type="InterPro" id="IPR034718">
    <property type="entry name" value="RlpA"/>
</dbReference>
<dbReference type="GO" id="GO:0071555">
    <property type="term" value="P:cell wall organization"/>
    <property type="evidence" value="ECO:0007669"/>
    <property type="project" value="UniProtKB-KW"/>
</dbReference>
<reference evidence="7" key="1">
    <citation type="submission" date="2023-07" db="EMBL/GenBank/DDBJ databases">
        <title>Sorghum-associated microbial communities from plants grown in Nebraska, USA.</title>
        <authorList>
            <person name="Schachtman D."/>
        </authorList>
    </citation>
    <scope>NUCLEOTIDE SEQUENCE</scope>
    <source>
        <strain evidence="7">DS1061</strain>
    </source>
</reference>
<evidence type="ECO:0000313" key="7">
    <source>
        <dbReference type="EMBL" id="MDP9650212.1"/>
    </source>
</evidence>
<feature type="domain" description="RlpA-like protein double-psi beta-barrel" evidence="6">
    <location>
        <begin position="121"/>
        <end position="209"/>
    </location>
</feature>
<dbReference type="AlphaFoldDB" id="A0AB73IJP0"/>
<sequence length="233" mass="24180">MTFRFTNCTGSTGFIGSLRAAANRLGLTLASLGCVLALAGCAPSVVDRSALSSAEPAIRTVGQTAPHALQGSSTDDDERAAALAPSLSAADPQSEPQSDAQSADDDSPAASACACSRRFLQTGLASWYGKVFHGRRTASGERYNMHALTAAHRTLPLGACVRVTAVGRERSVVVRINDRGPFVHGRIIDLSYAAAEAIGVNVAGTLPVKLEHIAPARGLNGARRCVDRAERAA</sequence>
<evidence type="ECO:0000256" key="3">
    <source>
        <dbReference type="HAMAP-Rule" id="MF_02071"/>
    </source>
</evidence>
<dbReference type="PANTHER" id="PTHR34183:SF8">
    <property type="entry name" value="ENDOLYTIC PEPTIDOGLYCAN TRANSGLYCOSYLASE RLPA-RELATED"/>
    <property type="match status" value="1"/>
</dbReference>
<name>A0AB73IJP0_9BURK</name>
<dbReference type="Gene3D" id="2.40.40.10">
    <property type="entry name" value="RlpA-like domain"/>
    <property type="match status" value="1"/>
</dbReference>
<dbReference type="RefSeq" id="WP_020071511.1">
    <property type="nucleotide sequence ID" value="NZ_JAURTK010000008.1"/>
</dbReference>
<comment type="function">
    <text evidence="3">Lytic transglycosylase with a strong preference for naked glycan strands that lack stem peptides.</text>
</comment>
<evidence type="ECO:0000259" key="6">
    <source>
        <dbReference type="Pfam" id="PF03330"/>
    </source>
</evidence>